<dbReference type="Pfam" id="PF24729">
    <property type="entry name" value="Acb2_Tad1_hairpin"/>
    <property type="match status" value="1"/>
</dbReference>
<sequence>MSAKIENNFNYHAPKEGQPEKYTAIREKAKELANVIEELSPNSREKSLAMTNLKQAMMWANASIARNE</sequence>
<accession>A0ABY3AGF4</accession>
<organism evidence="3 4">
    <name type="scientific">Paenibacillus popilliae</name>
    <name type="common">Bacillus popilliae</name>
    <dbReference type="NCBI Taxonomy" id="78057"/>
    <lineage>
        <taxon>Bacteria</taxon>
        <taxon>Bacillati</taxon>
        <taxon>Bacillota</taxon>
        <taxon>Bacilli</taxon>
        <taxon>Bacillales</taxon>
        <taxon>Paenibacillaceae</taxon>
        <taxon>Paenibacillus</taxon>
    </lineage>
</organism>
<keyword evidence="1" id="KW-0547">Nucleotide-binding</keyword>
<evidence type="ECO:0000313" key="3">
    <source>
        <dbReference type="EMBL" id="TQR40073.1"/>
    </source>
</evidence>
<name>A0ABY3AGF4_PAEPP</name>
<dbReference type="Proteomes" id="UP000316208">
    <property type="component" value="Unassembled WGS sequence"/>
</dbReference>
<proteinExistence type="predicted"/>
<dbReference type="EMBL" id="SADY01000018">
    <property type="protein sequence ID" value="TQR40073.1"/>
    <property type="molecule type" value="Genomic_DNA"/>
</dbReference>
<protein>
    <recommendedName>
        <fullName evidence="2">Acb2/Tad1 hairpin domain-containing protein</fullName>
    </recommendedName>
</protein>
<reference evidence="3 4" key="1">
    <citation type="submission" date="2018-03" db="EMBL/GenBank/DDBJ databases">
        <title>Aerobic endospore-forming bacteria genome sequencing and assembly.</title>
        <authorList>
            <person name="Cavalcante D.A."/>
            <person name="Driks A."/>
            <person name="Putonti C."/>
            <person name="De-Souza M.T."/>
        </authorList>
    </citation>
    <scope>NUCLEOTIDE SEQUENCE [LARGE SCALE GENOMIC DNA]</scope>
    <source>
        <strain evidence="3 4">SDF0028</strain>
    </source>
</reference>
<evidence type="ECO:0000259" key="2">
    <source>
        <dbReference type="Pfam" id="PF24729"/>
    </source>
</evidence>
<feature type="domain" description="Acb2/Tad1 hairpin" evidence="2">
    <location>
        <begin position="1"/>
        <end position="65"/>
    </location>
</feature>
<evidence type="ECO:0000256" key="1">
    <source>
        <dbReference type="ARBA" id="ARBA00022741"/>
    </source>
</evidence>
<dbReference type="InterPro" id="IPR056098">
    <property type="entry name" value="Acb2/Tad1_hairpin"/>
</dbReference>
<gene>
    <name evidence="3" type="ORF">C7Y44_28320</name>
</gene>
<keyword evidence="4" id="KW-1185">Reference proteome</keyword>
<evidence type="ECO:0000313" key="4">
    <source>
        <dbReference type="Proteomes" id="UP000316208"/>
    </source>
</evidence>
<comment type="caution">
    <text evidence="3">The sequence shown here is derived from an EMBL/GenBank/DDBJ whole genome shotgun (WGS) entry which is preliminary data.</text>
</comment>